<keyword evidence="8" id="KW-0175">Coiled coil</keyword>
<dbReference type="InterPro" id="IPR004358">
    <property type="entry name" value="Sig_transdc_His_kin-like_C"/>
</dbReference>
<dbReference type="InterPro" id="IPR001789">
    <property type="entry name" value="Sig_transdc_resp-reg_receiver"/>
</dbReference>
<dbReference type="Gene3D" id="3.40.50.2300">
    <property type="match status" value="1"/>
</dbReference>
<dbReference type="SMART" id="SM00448">
    <property type="entry name" value="REC"/>
    <property type="match status" value="1"/>
</dbReference>
<dbReference type="PANTHER" id="PTHR43711">
    <property type="entry name" value="TWO-COMPONENT HISTIDINE KINASE"/>
    <property type="match status" value="1"/>
</dbReference>
<evidence type="ECO:0000259" key="9">
    <source>
        <dbReference type="PROSITE" id="PS50109"/>
    </source>
</evidence>
<dbReference type="Gene3D" id="3.30.565.10">
    <property type="entry name" value="Histidine kinase-like ATPase, C-terminal domain"/>
    <property type="match status" value="2"/>
</dbReference>
<dbReference type="Pfam" id="PF00512">
    <property type="entry name" value="HisKA"/>
    <property type="match status" value="1"/>
</dbReference>
<keyword evidence="6" id="KW-0902">Two-component regulatory system</keyword>
<comment type="catalytic activity">
    <reaction evidence="1">
        <text>ATP + protein L-histidine = ADP + protein N-phospho-L-histidine.</text>
        <dbReference type="EC" id="2.7.13.3"/>
    </reaction>
</comment>
<dbReference type="PANTHER" id="PTHR43711:SF31">
    <property type="entry name" value="HISTIDINE KINASE"/>
    <property type="match status" value="1"/>
</dbReference>
<dbReference type="CDD" id="cd00082">
    <property type="entry name" value="HisKA"/>
    <property type="match status" value="1"/>
</dbReference>
<evidence type="ECO:0000313" key="11">
    <source>
        <dbReference type="EMBL" id="AGY57348.1"/>
    </source>
</evidence>
<dbReference type="EMBL" id="CP003587">
    <property type="protein sequence ID" value="AGY57348.1"/>
    <property type="molecule type" value="Genomic_DNA"/>
</dbReference>
<gene>
    <name evidence="11" type="primary">pleD</name>
    <name evidence="11" type="ORF">GKIL_1102</name>
</gene>
<dbReference type="GO" id="GO:0000155">
    <property type="term" value="F:phosphorelay sensor kinase activity"/>
    <property type="evidence" value="ECO:0007669"/>
    <property type="project" value="InterPro"/>
</dbReference>
<evidence type="ECO:0000256" key="1">
    <source>
        <dbReference type="ARBA" id="ARBA00000085"/>
    </source>
</evidence>
<dbReference type="PATRIC" id="fig|1183438.3.peg.1086"/>
<evidence type="ECO:0000256" key="7">
    <source>
        <dbReference type="PROSITE-ProRule" id="PRU00169"/>
    </source>
</evidence>
<proteinExistence type="predicted"/>
<dbReference type="InterPro" id="IPR011006">
    <property type="entry name" value="CheY-like_superfamily"/>
</dbReference>
<organism evidence="11 12">
    <name type="scientific">Gloeobacter kilaueensis (strain ATCC BAA-2537 / CCAP 1431/1 / ULC 316 / JS1)</name>
    <dbReference type="NCBI Taxonomy" id="1183438"/>
    <lineage>
        <taxon>Bacteria</taxon>
        <taxon>Bacillati</taxon>
        <taxon>Cyanobacteriota</taxon>
        <taxon>Cyanophyceae</taxon>
        <taxon>Gloeobacterales</taxon>
        <taxon>Gloeobacteraceae</taxon>
        <taxon>Gloeobacter</taxon>
    </lineage>
</organism>
<accession>U5QES6</accession>
<dbReference type="CDD" id="cd16922">
    <property type="entry name" value="HATPase_EvgS-ArcB-TorS-like"/>
    <property type="match status" value="1"/>
</dbReference>
<dbReference type="OrthoDB" id="510512at2"/>
<keyword evidence="4" id="KW-0808">Transferase</keyword>
<evidence type="ECO:0000256" key="8">
    <source>
        <dbReference type="SAM" id="Coils"/>
    </source>
</evidence>
<dbReference type="RefSeq" id="WP_023172418.1">
    <property type="nucleotide sequence ID" value="NC_022600.1"/>
</dbReference>
<dbReference type="InterPro" id="IPR003594">
    <property type="entry name" value="HATPase_dom"/>
</dbReference>
<feature type="modified residue" description="4-aspartylphosphate" evidence="7">
    <location>
        <position position="516"/>
    </location>
</feature>
<dbReference type="InterPro" id="IPR005467">
    <property type="entry name" value="His_kinase_dom"/>
</dbReference>
<dbReference type="InterPro" id="IPR036890">
    <property type="entry name" value="HATPase_C_sf"/>
</dbReference>
<sequence length="584" mass="64074">MKKNKTILSAGIRSQQDVVLVRQRARQVAQALGFSVQEQTRIATAVSEIARNAFEYGGGGRAEFLLDEQPPATLLVRVSDRGPGIAELDAVLEGRPSTSNGLGLGIVGARRLMDRFEITTDSKTGTVVLMGKVLPRQNGLVAEGIEKIAEKIARDLPRDPFSEIQQQNRELLSTLEELRERQAELLELNLELEDTNRGVVALYTELNEKADSLARANELKTAFLSNMSHEFRTPLNAILSLSALLLDRVDGDLTPEQHKQVSFIQQSAQGLSDLVNDLLDMAKVEAGKVSVHPSEFQVESLFGALRGMLKPLLAPNSAINLVFEELPGLPVLYTDEGKVSQILRNFISNALKFTEQGEVRVTARPGPAASATVVFSVADTGIGILFEDQERIFEEYTQIDSPLQQRTKGTGLGLPLSRQLAQLLKGRVWVGSSPGRGSTFYLEIPVCYDSERDLAAADCDCNPAGPFVLAIEDNLETLLLYQKYLLGTSYSLHPAPTLKEAQRVLDNARPAVVLLDVLLGDENTWGFLKQIKEDEATRTIPVLVATVVDNHQKAVALGADGFCVKPIEREWLLQMLRTFSHESG</sequence>
<dbReference type="Proteomes" id="UP000017396">
    <property type="component" value="Chromosome"/>
</dbReference>
<evidence type="ECO:0000259" key="10">
    <source>
        <dbReference type="PROSITE" id="PS50110"/>
    </source>
</evidence>
<dbReference type="Pfam" id="PF02518">
    <property type="entry name" value="HATPase_c"/>
    <property type="match status" value="1"/>
</dbReference>
<evidence type="ECO:0000256" key="2">
    <source>
        <dbReference type="ARBA" id="ARBA00012438"/>
    </source>
</evidence>
<dbReference type="KEGG" id="glj:GKIL_1102"/>
<dbReference type="EC" id="2.7.13.3" evidence="2"/>
<reference evidence="11 12" key="1">
    <citation type="journal article" date="2013" name="PLoS ONE">
        <title>Cultivation and Complete Genome Sequencing of Gloeobacter kilaueensis sp. nov., from a Lava Cave in Kilauea Caldera, Hawai'i.</title>
        <authorList>
            <person name="Saw J.H."/>
            <person name="Schatz M."/>
            <person name="Brown M.V."/>
            <person name="Kunkel D.D."/>
            <person name="Foster J.S."/>
            <person name="Shick H."/>
            <person name="Christensen S."/>
            <person name="Hou S."/>
            <person name="Wan X."/>
            <person name="Donachie S.P."/>
        </authorList>
    </citation>
    <scope>NUCLEOTIDE SEQUENCE [LARGE SCALE GENOMIC DNA]</scope>
    <source>
        <strain evidence="12">JS</strain>
    </source>
</reference>
<evidence type="ECO:0000313" key="12">
    <source>
        <dbReference type="Proteomes" id="UP000017396"/>
    </source>
</evidence>
<dbReference type="HOGENOM" id="CLU_000445_114_76_3"/>
<dbReference type="InterPro" id="IPR036097">
    <property type="entry name" value="HisK_dim/P_sf"/>
</dbReference>
<dbReference type="AlphaFoldDB" id="U5QES6"/>
<dbReference type="Pfam" id="PF00072">
    <property type="entry name" value="Response_reg"/>
    <property type="match status" value="1"/>
</dbReference>
<dbReference type="SUPFAM" id="SSF47384">
    <property type="entry name" value="Homodimeric domain of signal transducing histidine kinase"/>
    <property type="match status" value="1"/>
</dbReference>
<keyword evidence="3 7" id="KW-0597">Phosphoprotein</keyword>
<dbReference type="InterPro" id="IPR003661">
    <property type="entry name" value="HisK_dim/P_dom"/>
</dbReference>
<dbReference type="PRINTS" id="PR00344">
    <property type="entry name" value="BCTRLSENSOR"/>
</dbReference>
<feature type="coiled-coil region" evidence="8">
    <location>
        <begin position="161"/>
        <end position="195"/>
    </location>
</feature>
<dbReference type="CDD" id="cd16934">
    <property type="entry name" value="HATPase_RsbT-like"/>
    <property type="match status" value="1"/>
</dbReference>
<keyword evidence="12" id="KW-1185">Reference proteome</keyword>
<dbReference type="Gene3D" id="1.10.287.130">
    <property type="match status" value="1"/>
</dbReference>
<dbReference type="SUPFAM" id="SSF55874">
    <property type="entry name" value="ATPase domain of HSP90 chaperone/DNA topoisomerase II/histidine kinase"/>
    <property type="match status" value="2"/>
</dbReference>
<dbReference type="STRING" id="1183438.GKIL_1102"/>
<dbReference type="eggNOG" id="COG2205">
    <property type="taxonomic scope" value="Bacteria"/>
</dbReference>
<evidence type="ECO:0000256" key="4">
    <source>
        <dbReference type="ARBA" id="ARBA00022679"/>
    </source>
</evidence>
<dbReference type="PROSITE" id="PS50110">
    <property type="entry name" value="RESPONSE_REGULATORY"/>
    <property type="match status" value="1"/>
</dbReference>
<evidence type="ECO:0000256" key="3">
    <source>
        <dbReference type="ARBA" id="ARBA00022553"/>
    </source>
</evidence>
<protein>
    <recommendedName>
        <fullName evidence="2">histidine kinase</fullName>
        <ecNumber evidence="2">2.7.13.3</ecNumber>
    </recommendedName>
</protein>
<dbReference type="SMART" id="SM00387">
    <property type="entry name" value="HATPase_c"/>
    <property type="match status" value="2"/>
</dbReference>
<evidence type="ECO:0000256" key="6">
    <source>
        <dbReference type="ARBA" id="ARBA00023012"/>
    </source>
</evidence>
<dbReference type="SUPFAM" id="SSF52172">
    <property type="entry name" value="CheY-like"/>
    <property type="match status" value="1"/>
</dbReference>
<dbReference type="InterPro" id="IPR050736">
    <property type="entry name" value="Sensor_HK_Regulatory"/>
</dbReference>
<dbReference type="SMART" id="SM00388">
    <property type="entry name" value="HisKA"/>
    <property type="match status" value="1"/>
</dbReference>
<dbReference type="Pfam" id="PF13581">
    <property type="entry name" value="HATPase_c_2"/>
    <property type="match status" value="1"/>
</dbReference>
<feature type="domain" description="Histidine kinase" evidence="9">
    <location>
        <begin position="226"/>
        <end position="448"/>
    </location>
</feature>
<evidence type="ECO:0000256" key="5">
    <source>
        <dbReference type="ARBA" id="ARBA00022777"/>
    </source>
</evidence>
<feature type="domain" description="Response regulatory" evidence="10">
    <location>
        <begin position="467"/>
        <end position="580"/>
    </location>
</feature>
<keyword evidence="5 11" id="KW-0418">Kinase</keyword>
<dbReference type="PROSITE" id="PS50109">
    <property type="entry name" value="HIS_KIN"/>
    <property type="match status" value="1"/>
</dbReference>
<name>U5QES6_GLOK1</name>